<dbReference type="Proteomes" id="UP000887566">
    <property type="component" value="Unplaced"/>
</dbReference>
<protein>
    <submittedName>
        <fullName evidence="4">Cilia- and flagella-associated protein 157</fullName>
    </submittedName>
</protein>
<organism evidence="3 4">
    <name type="scientific">Plectus sambesii</name>
    <dbReference type="NCBI Taxonomy" id="2011161"/>
    <lineage>
        <taxon>Eukaryota</taxon>
        <taxon>Metazoa</taxon>
        <taxon>Ecdysozoa</taxon>
        <taxon>Nematoda</taxon>
        <taxon>Chromadorea</taxon>
        <taxon>Plectida</taxon>
        <taxon>Plectina</taxon>
        <taxon>Plectoidea</taxon>
        <taxon>Plectidae</taxon>
        <taxon>Plectus</taxon>
    </lineage>
</organism>
<proteinExistence type="predicted"/>
<evidence type="ECO:0000313" key="3">
    <source>
        <dbReference type="Proteomes" id="UP000887566"/>
    </source>
</evidence>
<keyword evidence="3" id="KW-1185">Reference proteome</keyword>
<reference evidence="4" key="1">
    <citation type="submission" date="2022-11" db="UniProtKB">
        <authorList>
            <consortium name="WormBaseParasite"/>
        </authorList>
    </citation>
    <scope>IDENTIFICATION</scope>
</reference>
<feature type="coiled-coil region" evidence="1">
    <location>
        <begin position="22"/>
        <end position="112"/>
    </location>
</feature>
<evidence type="ECO:0000256" key="1">
    <source>
        <dbReference type="SAM" id="Coils"/>
    </source>
</evidence>
<feature type="compositionally biased region" description="Basic and acidic residues" evidence="2">
    <location>
        <begin position="12"/>
        <end position="22"/>
    </location>
</feature>
<feature type="region of interest" description="Disordered" evidence="2">
    <location>
        <begin position="241"/>
        <end position="270"/>
    </location>
</feature>
<sequence>MLIEELEGSQKTMEHANEQRFRELEERNRQRLSQMEERYRSEKDFLMVQLQQCEEHVREAREAESTARAKAAQVEREAARLRRETHDMTQTLQEMEQLNRELRHELQKSTFLARKAFGQNLENTNALPRDAGMWKHKAELLTAQNKRLKDRVDELMAMTQKRPTTLGGPSSAILEKHRLAAQKLTPYYARTSVPFRNQLLAIRRRRRLHEEKGTLSEMDSEPEPIFLRPRRKRPLSIKQRRVKMERRNQRMGAGAILPSSSSEAENRLAK</sequence>
<accession>A0A914UR70</accession>
<dbReference type="AlphaFoldDB" id="A0A914UR70"/>
<feature type="region of interest" description="Disordered" evidence="2">
    <location>
        <begin position="1"/>
        <end position="22"/>
    </location>
</feature>
<keyword evidence="1" id="KW-0175">Coiled coil</keyword>
<dbReference type="WBParaSite" id="PSAMB.scaffold11972size3029.g34528.t1">
    <property type="protein sequence ID" value="PSAMB.scaffold11972size3029.g34528.t1"/>
    <property type="gene ID" value="PSAMB.scaffold11972size3029.g34528"/>
</dbReference>
<evidence type="ECO:0000256" key="2">
    <source>
        <dbReference type="SAM" id="MobiDB-lite"/>
    </source>
</evidence>
<name>A0A914UR70_9BILA</name>
<evidence type="ECO:0000313" key="4">
    <source>
        <dbReference type="WBParaSite" id="PSAMB.scaffold11972size3029.g34528.t1"/>
    </source>
</evidence>